<feature type="coiled-coil region" evidence="1">
    <location>
        <begin position="87"/>
        <end position="114"/>
    </location>
</feature>
<dbReference type="EMBL" id="RZGX01000006">
    <property type="protein sequence ID" value="RUR24133.1"/>
    <property type="molecule type" value="Genomic_DNA"/>
</dbReference>
<dbReference type="Proteomes" id="UP000247152">
    <property type="component" value="Unassembled WGS sequence"/>
</dbReference>
<dbReference type="AlphaFoldDB" id="A0A317TXN4"/>
<protein>
    <submittedName>
        <fullName evidence="2">Uncharacterized protein</fullName>
    </submittedName>
</protein>
<reference evidence="3 5" key="2">
    <citation type="submission" date="2018-12" db="EMBL/GenBank/DDBJ databases">
        <title>Legionella sp,whole genome shotgun sequence.</title>
        <authorList>
            <person name="Wu H."/>
        </authorList>
    </citation>
    <scope>NUCLEOTIDE SEQUENCE [LARGE SCALE GENOMIC DNA]</scope>
    <source>
        <strain evidence="5">km489</strain>
        <strain evidence="3">Km489</strain>
    </source>
</reference>
<dbReference type="Proteomes" id="UP000287374">
    <property type="component" value="Unassembled WGS sequence"/>
</dbReference>
<keyword evidence="1" id="KW-0175">Coiled coil</keyword>
<dbReference type="EMBL" id="QHJG01000037">
    <property type="protein sequence ID" value="PWY54323.1"/>
    <property type="molecule type" value="Genomic_DNA"/>
</dbReference>
<gene>
    <name evidence="2" type="ORF">DGG96_17435</name>
    <name evidence="3" type="ORF">ELY20_06115</name>
</gene>
<reference evidence="2 4" key="1">
    <citation type="submission" date="2018-05" db="EMBL/GenBank/DDBJ databases">
        <title>Legionella qingyii sp.nov., whole genome shotgun sequence.</title>
        <authorList>
            <person name="Wu H."/>
            <person name="Zhu Q."/>
            <person name="Hu C."/>
        </authorList>
    </citation>
    <scope>NUCLEOTIDE SEQUENCE [LARGE SCALE GENOMIC DNA]</scope>
    <source>
        <strain evidence="2 4">HEB18</strain>
    </source>
</reference>
<proteinExistence type="predicted"/>
<evidence type="ECO:0000313" key="5">
    <source>
        <dbReference type="Proteomes" id="UP000287374"/>
    </source>
</evidence>
<organism evidence="2 4">
    <name type="scientific">Legionella qingyii</name>
    <dbReference type="NCBI Taxonomy" id="2184757"/>
    <lineage>
        <taxon>Bacteria</taxon>
        <taxon>Pseudomonadati</taxon>
        <taxon>Pseudomonadota</taxon>
        <taxon>Gammaproteobacteria</taxon>
        <taxon>Legionellales</taxon>
        <taxon>Legionellaceae</taxon>
        <taxon>Legionella</taxon>
    </lineage>
</organism>
<keyword evidence="5" id="KW-1185">Reference proteome</keyword>
<dbReference type="RefSeq" id="WP_110143821.1">
    <property type="nucleotide sequence ID" value="NZ_QHJG01000037.1"/>
</dbReference>
<sequence>MSSSSVTLKSPWRLNSSSKLTRINPIYEDYSAEAISKEILQRKIETLIATITLEENKASKIERLFSLKTPLIQERSKILQNPIKLFLPSYKKKLKELDAELDRIELEIYKLETLDKNNGLDLNETLLQFEKRLEERTKIFSENIIHNANKL</sequence>
<evidence type="ECO:0000256" key="1">
    <source>
        <dbReference type="SAM" id="Coils"/>
    </source>
</evidence>
<accession>A0A317TXN4</accession>
<evidence type="ECO:0000313" key="3">
    <source>
        <dbReference type="EMBL" id="RUR24133.1"/>
    </source>
</evidence>
<comment type="caution">
    <text evidence="2">The sequence shown here is derived from an EMBL/GenBank/DDBJ whole genome shotgun (WGS) entry which is preliminary data.</text>
</comment>
<evidence type="ECO:0000313" key="2">
    <source>
        <dbReference type="EMBL" id="PWY54323.1"/>
    </source>
</evidence>
<evidence type="ECO:0000313" key="4">
    <source>
        <dbReference type="Proteomes" id="UP000247152"/>
    </source>
</evidence>
<name>A0A317TXN4_9GAMM</name>